<accession>A0A3L6ZRL7</accession>
<reference evidence="1 2" key="1">
    <citation type="submission" date="2018-10" db="EMBL/GenBank/DDBJ databases">
        <authorList>
            <person name="Li J."/>
        </authorList>
    </citation>
    <scope>NUCLEOTIDE SEQUENCE [LARGE SCALE GENOMIC DNA]</scope>
    <source>
        <strain evidence="1 2">JCM 30549</strain>
    </source>
</reference>
<proteinExistence type="predicted"/>
<protein>
    <recommendedName>
        <fullName evidence="3">SipW-cognate class signal peptide</fullName>
    </recommendedName>
</protein>
<evidence type="ECO:0000313" key="2">
    <source>
        <dbReference type="Proteomes" id="UP000275395"/>
    </source>
</evidence>
<gene>
    <name evidence="1" type="ORF">D9V30_03495</name>
</gene>
<dbReference type="InterPro" id="IPR023833">
    <property type="entry name" value="Signal_pept_SipW-depend-type"/>
</dbReference>
<dbReference type="EMBL" id="RCUW01000002">
    <property type="protein sequence ID" value="RLP70570.1"/>
    <property type="molecule type" value="Genomic_DNA"/>
</dbReference>
<evidence type="ECO:0000313" key="1">
    <source>
        <dbReference type="EMBL" id="RLP70570.1"/>
    </source>
</evidence>
<dbReference type="AlphaFoldDB" id="A0A3L6ZRL7"/>
<organism evidence="1 2">
    <name type="scientific">Mycetocola reblochoni</name>
    <dbReference type="NCBI Taxonomy" id="331618"/>
    <lineage>
        <taxon>Bacteria</taxon>
        <taxon>Bacillati</taxon>
        <taxon>Actinomycetota</taxon>
        <taxon>Actinomycetes</taxon>
        <taxon>Micrococcales</taxon>
        <taxon>Microbacteriaceae</taxon>
        <taxon>Mycetocola</taxon>
    </lineage>
</organism>
<dbReference type="NCBIfam" id="TIGR04088">
    <property type="entry name" value="cognate_SipW"/>
    <property type="match status" value="1"/>
</dbReference>
<sequence length="233" mass="23614">MKALCPHPFPHINRQRLAGHILRAHNPREETMSEKSASTRASRTKKTRALLAGGVVLGLGAAYTLAQWSDSEWAQSTFAAGQFNLEGSVDGTTFEEHPTSADAAELSFTADVGNLRPGQATASLFAIRLDSATTVDANVATTAAATGSATAQLSHRVIQVAAPGDCTVDATGTTVAGEAALGSLGTVTDVALAPGAGSAPGASANLCIIVTASDDLVQSSTASATWTFTASTS</sequence>
<evidence type="ECO:0008006" key="3">
    <source>
        <dbReference type="Google" id="ProtNLM"/>
    </source>
</evidence>
<dbReference type="Proteomes" id="UP000275395">
    <property type="component" value="Unassembled WGS sequence"/>
</dbReference>
<name>A0A3L6ZRL7_9MICO</name>
<comment type="caution">
    <text evidence="1">The sequence shown here is derived from an EMBL/GenBank/DDBJ whole genome shotgun (WGS) entry which is preliminary data.</text>
</comment>